<dbReference type="Pfam" id="PF00014">
    <property type="entry name" value="Kunitz_BPTI"/>
    <property type="match status" value="1"/>
</dbReference>
<dbReference type="PANTHER" id="PTHR10083">
    <property type="entry name" value="KUNITZ-TYPE PROTEASE INHIBITOR-RELATED"/>
    <property type="match status" value="1"/>
</dbReference>
<dbReference type="SUPFAM" id="SSF57362">
    <property type="entry name" value="BPTI-like"/>
    <property type="match status" value="1"/>
</dbReference>
<dbReference type="CDD" id="cd00109">
    <property type="entry name" value="Kunitz-type"/>
    <property type="match status" value="1"/>
</dbReference>
<sequence>MKLIIVLFLAVLVLVGSSEGKRTWKQTIDPGKCKAAITMYGYNSKTHRFEKFIYGGCGGNKNRFDTLEKCQKNVLANRKSIKEGARLMLQCMATAVKHVAVRNSSTVVAVATKTGLDPCKNVKRNAKRNDMVDIIDFKNL</sequence>
<dbReference type="Proteomes" id="UP000281553">
    <property type="component" value="Unassembled WGS sequence"/>
</dbReference>
<evidence type="ECO:0000256" key="2">
    <source>
        <dbReference type="SAM" id="SignalP"/>
    </source>
</evidence>
<feature type="signal peptide" evidence="2">
    <location>
        <begin position="1"/>
        <end position="20"/>
    </location>
</feature>
<keyword evidence="2" id="KW-0732">Signal</keyword>
<dbReference type="PROSITE" id="PS00280">
    <property type="entry name" value="BPTI_KUNITZ_1"/>
    <property type="match status" value="1"/>
</dbReference>
<dbReference type="GO" id="GO:0004867">
    <property type="term" value="F:serine-type endopeptidase inhibitor activity"/>
    <property type="evidence" value="ECO:0007669"/>
    <property type="project" value="InterPro"/>
</dbReference>
<reference evidence="4 5" key="1">
    <citation type="submission" date="2018-11" db="EMBL/GenBank/DDBJ databases">
        <authorList>
            <consortium name="Pathogen Informatics"/>
        </authorList>
    </citation>
    <scope>NUCLEOTIDE SEQUENCE [LARGE SCALE GENOMIC DNA]</scope>
</reference>
<dbReference type="InterPro" id="IPR020901">
    <property type="entry name" value="Prtase_inh_Kunz-CS"/>
</dbReference>
<dbReference type="AlphaFoldDB" id="A0A3P7LHN5"/>
<dbReference type="InterPro" id="IPR002223">
    <property type="entry name" value="Kunitz_BPTI"/>
</dbReference>
<dbReference type="Gene3D" id="4.10.410.10">
    <property type="entry name" value="Pancreatic trypsin inhibitor Kunitz domain"/>
    <property type="match status" value="1"/>
</dbReference>
<evidence type="ECO:0000259" key="3">
    <source>
        <dbReference type="PROSITE" id="PS50279"/>
    </source>
</evidence>
<dbReference type="OrthoDB" id="4473401at2759"/>
<organism evidence="4 5">
    <name type="scientific">Dibothriocephalus latus</name>
    <name type="common">Fish tapeworm</name>
    <name type="synonym">Diphyllobothrium latum</name>
    <dbReference type="NCBI Taxonomy" id="60516"/>
    <lineage>
        <taxon>Eukaryota</taxon>
        <taxon>Metazoa</taxon>
        <taxon>Spiralia</taxon>
        <taxon>Lophotrochozoa</taxon>
        <taxon>Platyhelminthes</taxon>
        <taxon>Cestoda</taxon>
        <taxon>Eucestoda</taxon>
        <taxon>Diphyllobothriidea</taxon>
        <taxon>Diphyllobothriidae</taxon>
        <taxon>Dibothriocephalus</taxon>
    </lineage>
</organism>
<accession>A0A3P7LHN5</accession>
<dbReference type="InterPro" id="IPR050098">
    <property type="entry name" value="TFPI/VKTCI-like"/>
</dbReference>
<dbReference type="PROSITE" id="PS50279">
    <property type="entry name" value="BPTI_KUNITZ_2"/>
    <property type="match status" value="1"/>
</dbReference>
<dbReference type="EMBL" id="UYRU01046980">
    <property type="protein sequence ID" value="VDN09398.1"/>
    <property type="molecule type" value="Genomic_DNA"/>
</dbReference>
<protein>
    <recommendedName>
        <fullName evidence="3">BPTI/Kunitz inhibitor domain-containing protein</fullName>
    </recommendedName>
</protein>
<keyword evidence="1" id="KW-1015">Disulfide bond</keyword>
<feature type="chain" id="PRO_5018175157" description="BPTI/Kunitz inhibitor domain-containing protein" evidence="2">
    <location>
        <begin position="21"/>
        <end position="140"/>
    </location>
</feature>
<evidence type="ECO:0000313" key="5">
    <source>
        <dbReference type="Proteomes" id="UP000281553"/>
    </source>
</evidence>
<evidence type="ECO:0000313" key="4">
    <source>
        <dbReference type="EMBL" id="VDN09398.1"/>
    </source>
</evidence>
<gene>
    <name evidence="4" type="ORF">DILT_LOCUS5229</name>
</gene>
<feature type="domain" description="BPTI/Kunitz inhibitor" evidence="3">
    <location>
        <begin position="29"/>
        <end position="74"/>
    </location>
</feature>
<keyword evidence="5" id="KW-1185">Reference proteome</keyword>
<dbReference type="SMART" id="SM00131">
    <property type="entry name" value="KU"/>
    <property type="match status" value="1"/>
</dbReference>
<dbReference type="InterPro" id="IPR036880">
    <property type="entry name" value="Kunitz_BPTI_sf"/>
</dbReference>
<name>A0A3P7LHN5_DIBLA</name>
<dbReference type="GO" id="GO:0005615">
    <property type="term" value="C:extracellular space"/>
    <property type="evidence" value="ECO:0007669"/>
    <property type="project" value="TreeGrafter"/>
</dbReference>
<proteinExistence type="predicted"/>
<evidence type="ECO:0000256" key="1">
    <source>
        <dbReference type="ARBA" id="ARBA00023157"/>
    </source>
</evidence>
<dbReference type="PANTHER" id="PTHR10083:SF374">
    <property type="entry name" value="BPTI_KUNITZ INHIBITOR DOMAIN-CONTAINING PROTEIN"/>
    <property type="match status" value="1"/>
</dbReference>